<dbReference type="KEGG" id="tbl:TBLA_0C05460"/>
<dbReference type="GO" id="GO:0005824">
    <property type="term" value="C:outer plaque of spindle pole body"/>
    <property type="evidence" value="ECO:0007669"/>
    <property type="project" value="EnsemblFungi"/>
</dbReference>
<dbReference type="GO" id="GO:0000922">
    <property type="term" value="C:spindle pole"/>
    <property type="evidence" value="ECO:0007669"/>
    <property type="project" value="InterPro"/>
</dbReference>
<evidence type="ECO:0000256" key="1">
    <source>
        <dbReference type="ARBA" id="ARBA00010337"/>
    </source>
</evidence>
<dbReference type="GO" id="GO:0051011">
    <property type="term" value="F:microtubule minus-end binding"/>
    <property type="evidence" value="ECO:0007669"/>
    <property type="project" value="TreeGrafter"/>
</dbReference>
<evidence type="ECO:0000313" key="8">
    <source>
        <dbReference type="EMBL" id="CCH60344.1"/>
    </source>
</evidence>
<dbReference type="GO" id="GO:0051321">
    <property type="term" value="P:meiotic cell cycle"/>
    <property type="evidence" value="ECO:0007669"/>
    <property type="project" value="TreeGrafter"/>
</dbReference>
<comment type="subcellular location">
    <subcellularLocation>
        <location evidence="5">Cytoplasm</location>
        <location evidence="5">Cytoskeleton</location>
        <location evidence="5">Microtubule organizing center</location>
    </subcellularLocation>
</comment>
<evidence type="ECO:0000256" key="4">
    <source>
        <dbReference type="ARBA" id="ARBA00023212"/>
    </source>
</evidence>
<dbReference type="InterPro" id="IPR042241">
    <property type="entry name" value="GCP_C_sf"/>
</dbReference>
<dbReference type="OrthoDB" id="5860513at2759"/>
<evidence type="ECO:0000259" key="6">
    <source>
        <dbReference type="Pfam" id="PF04130"/>
    </source>
</evidence>
<dbReference type="GO" id="GO:0007020">
    <property type="term" value="P:microtubule nucleation"/>
    <property type="evidence" value="ECO:0007669"/>
    <property type="project" value="EnsemblFungi"/>
</dbReference>
<dbReference type="GO" id="GO:0043015">
    <property type="term" value="F:gamma-tubulin binding"/>
    <property type="evidence" value="ECO:0007669"/>
    <property type="project" value="EnsemblFungi"/>
</dbReference>
<keyword evidence="2 5" id="KW-0963">Cytoplasm</keyword>
<accession>I2H1U2</accession>
<keyword evidence="4 5" id="KW-0206">Cytoskeleton</keyword>
<comment type="similarity">
    <text evidence="1 5">Belongs to the TUBGCP family.</text>
</comment>
<dbReference type="OMA" id="LWRIKKN"/>
<dbReference type="Proteomes" id="UP000002866">
    <property type="component" value="Chromosome 3"/>
</dbReference>
<name>I2H1U2_HENB6</name>
<evidence type="ECO:0000313" key="9">
    <source>
        <dbReference type="Proteomes" id="UP000002866"/>
    </source>
</evidence>
<dbReference type="RefSeq" id="XP_004179863.1">
    <property type="nucleotide sequence ID" value="XM_004179815.1"/>
</dbReference>
<keyword evidence="9" id="KW-1185">Reference proteome</keyword>
<dbReference type="GO" id="GO:0008275">
    <property type="term" value="C:gamma-tubulin small complex"/>
    <property type="evidence" value="ECO:0007669"/>
    <property type="project" value="EnsemblFungi"/>
</dbReference>
<dbReference type="InParanoid" id="I2H1U2"/>
<sequence>MDFENSLQRSLGALLPFTASHGTLRQLTNDILGLLQQPYPVNHSLINSIITKYEGNNVTDANTRLQWQNIEQFVTKLLSIPSLQDRYTFLSSDSNNIISNEYKNSTNNNIFHSSTNLRYNPMSSPIINHGQRTGQYLNANGLENSDILSFSTNVSPRSPLHSPGQLNFLNDRRSIYSTQQNNLFNNTNKNATRNNYTVDSNSRFIDMPTLESLTMKYTQKILPETTILQSIPYTLLGTTSELFPFDSHTILLPNNILNGDSGLLHSIFEAGLLYNSLSNKVSQFNSADISPLKKCLLLNVTNKLQNYSIFINSISTNNNDLTLKSFFKELSNEIIVLRIYHKIIPNFNQYSGFQYFSKIFSLKSHGDLLVQDVANSIYTDLEKIYFDCLINWLTLGKLDSNNDDFFIELSSNKDSFLPFAIKKDRLLPTFTEKIWNQAYIIGKSLLLIKNYCNELEWANNFANKYSNLFKNVSHLGLSNQLSDIITLQYKEITIFTNKILFKKFYLREIILALKDILLMGRSDFILYLIDQCKETLMQNATALQGHSIFRNIKYSISLSSLKYWLSTPDNGYIVNGLDARLLNSNHGSLGWDVFTLDYSIPVPISLVLNPKNNATNKNRKEYLQIFNFLWRIKKNNYMNTVKWRESIPLIQNLRYLNNDDLSYNRDITRKISRMNILRNKIHSKCQIIETFCFTNIIEKYFSKLETKLQILNGEKRNKSLIPTKKFKNNNTILAGILKPNFNQSASNIMDQELFDIDMISDLHNNFLTNILSHKLLAFENKTNQKIKIPYSNSLSILLITAFKFMTTYSSFVETSNEINRQIALPNGDRNNVTITFNEELNSLVSQYKNFENLCNSFANDLLGDDEQLRHLGLLLHF</sequence>
<feature type="domain" description="Gamma tubulin complex component C-terminal" evidence="6">
    <location>
        <begin position="506"/>
        <end position="876"/>
    </location>
</feature>
<gene>
    <name evidence="8" type="primary">TBLA0C05460</name>
    <name evidence="8" type="ORF">TBLA_0C05460</name>
</gene>
<dbReference type="Pfam" id="PF04130">
    <property type="entry name" value="GCP_C_terminal"/>
    <property type="match status" value="1"/>
</dbReference>
<evidence type="ECO:0000256" key="3">
    <source>
        <dbReference type="ARBA" id="ARBA00022701"/>
    </source>
</evidence>
<evidence type="ECO:0000256" key="5">
    <source>
        <dbReference type="RuleBase" id="RU363050"/>
    </source>
</evidence>
<dbReference type="FunCoup" id="I2H1U2">
    <property type="interactions" value="244"/>
</dbReference>
<dbReference type="GeneID" id="14495324"/>
<dbReference type="PANTHER" id="PTHR19302:SF33">
    <property type="entry name" value="GAMMA-TUBULIN COMPLEX COMPONENT 5"/>
    <property type="match status" value="1"/>
</dbReference>
<reference evidence="8 9" key="1">
    <citation type="journal article" date="2011" name="Proc. Natl. Acad. Sci. U.S.A.">
        <title>Evolutionary erosion of yeast sex chromosomes by mating-type switching accidents.</title>
        <authorList>
            <person name="Gordon J.L."/>
            <person name="Armisen D."/>
            <person name="Proux-Wera E."/>
            <person name="Oheigeartaigh S.S."/>
            <person name="Byrne K.P."/>
            <person name="Wolfe K.H."/>
        </authorList>
    </citation>
    <scope>NUCLEOTIDE SEQUENCE [LARGE SCALE GENOMIC DNA]</scope>
    <source>
        <strain evidence="9">ATCC 34711 / CBS 6284 / DSM 70876 / NBRC 10599 / NRRL Y-10934 / UCD 77-7</strain>
    </source>
</reference>
<dbReference type="eggNOG" id="KOG2000">
    <property type="taxonomic scope" value="Eukaryota"/>
</dbReference>
<dbReference type="InterPro" id="IPR007259">
    <property type="entry name" value="GCP"/>
</dbReference>
<dbReference type="EMBL" id="HE806318">
    <property type="protein sequence ID" value="CCH60344.1"/>
    <property type="molecule type" value="Genomic_DNA"/>
</dbReference>
<dbReference type="GO" id="GO:0005874">
    <property type="term" value="C:microtubule"/>
    <property type="evidence" value="ECO:0007669"/>
    <property type="project" value="UniProtKB-KW"/>
</dbReference>
<evidence type="ECO:0000256" key="2">
    <source>
        <dbReference type="ARBA" id="ARBA00022490"/>
    </source>
</evidence>
<dbReference type="HOGENOM" id="CLU_333507_0_0_1"/>
<organism evidence="8 9">
    <name type="scientific">Henningerozyma blattae (strain ATCC 34711 / CBS 6284 / DSM 70876 / NBRC 10599 / NRRL Y-10934 / UCD 77-7)</name>
    <name type="common">Yeast</name>
    <name type="synonym">Tetrapisispora blattae</name>
    <dbReference type="NCBI Taxonomy" id="1071380"/>
    <lineage>
        <taxon>Eukaryota</taxon>
        <taxon>Fungi</taxon>
        <taxon>Dikarya</taxon>
        <taxon>Ascomycota</taxon>
        <taxon>Saccharomycotina</taxon>
        <taxon>Saccharomycetes</taxon>
        <taxon>Saccharomycetales</taxon>
        <taxon>Saccharomycetaceae</taxon>
        <taxon>Henningerozyma</taxon>
    </lineage>
</organism>
<protein>
    <recommendedName>
        <fullName evidence="5">Spindle pole body component</fullName>
    </recommendedName>
</protein>
<proteinExistence type="inferred from homology"/>
<dbReference type="STRING" id="1071380.I2H1U2"/>
<dbReference type="GO" id="GO:0007052">
    <property type="term" value="P:mitotic spindle organization"/>
    <property type="evidence" value="ECO:0007669"/>
    <property type="project" value="EnsemblFungi"/>
</dbReference>
<keyword evidence="3 5" id="KW-0493">Microtubule</keyword>
<dbReference type="GO" id="GO:0031122">
    <property type="term" value="P:cytoplasmic microtubule organization"/>
    <property type="evidence" value="ECO:0007669"/>
    <property type="project" value="TreeGrafter"/>
</dbReference>
<dbReference type="InterPro" id="IPR041470">
    <property type="entry name" value="GCP_N"/>
</dbReference>
<dbReference type="Pfam" id="PF17681">
    <property type="entry name" value="GCP_N_terminal"/>
    <property type="match status" value="1"/>
</dbReference>
<dbReference type="GO" id="GO:0005822">
    <property type="term" value="C:inner plaque of spindle pole body"/>
    <property type="evidence" value="ECO:0007669"/>
    <property type="project" value="EnsemblFungi"/>
</dbReference>
<evidence type="ECO:0000259" key="7">
    <source>
        <dbReference type="Pfam" id="PF17681"/>
    </source>
</evidence>
<dbReference type="PANTHER" id="PTHR19302">
    <property type="entry name" value="GAMMA TUBULIN COMPLEX PROTEIN"/>
    <property type="match status" value="1"/>
</dbReference>
<dbReference type="AlphaFoldDB" id="I2H1U2"/>
<dbReference type="InterPro" id="IPR040457">
    <property type="entry name" value="GCP_C"/>
</dbReference>
<dbReference type="GO" id="GO:0051225">
    <property type="term" value="P:spindle assembly"/>
    <property type="evidence" value="ECO:0007669"/>
    <property type="project" value="TreeGrafter"/>
</dbReference>
<dbReference type="Gene3D" id="1.20.120.1900">
    <property type="entry name" value="Gamma-tubulin complex, C-terminal domain"/>
    <property type="match status" value="1"/>
</dbReference>
<feature type="domain" description="Gamma tubulin complex component protein N-terminal" evidence="7">
    <location>
        <begin position="228"/>
        <end position="503"/>
    </location>
</feature>